<organism evidence="3 4">
    <name type="scientific">Faecalicoccus acidiformans</name>
    <dbReference type="NCBI Taxonomy" id="915173"/>
    <lineage>
        <taxon>Bacteria</taxon>
        <taxon>Bacillati</taxon>
        <taxon>Bacillota</taxon>
        <taxon>Erysipelotrichia</taxon>
        <taxon>Erysipelotrichales</taxon>
        <taxon>Erysipelotrichaceae</taxon>
        <taxon>Faecalicoccus</taxon>
    </lineage>
</organism>
<dbReference type="RefSeq" id="WP_204684879.1">
    <property type="nucleotide sequence ID" value="NZ_JACJLU010000002.1"/>
</dbReference>
<evidence type="ECO:0000313" key="4">
    <source>
        <dbReference type="Proteomes" id="UP000775500"/>
    </source>
</evidence>
<sequence>MKDPDIRHYIHMSIFGIVAFAGIAITLLIVFRSNYAIYLSQSTIEYGDNVAFVDLVEAIGEEPVKNENRISENTIQMEEYEVTFEGYDPYVLGEQEIIAQFSDDEISDEKVKITIQDTTAPKIKIKVDEPVTMKLEDVQKKKFDSFFSVSDNYTSSAKIKIKAYIKEDTYTYEDTVNLVIEATDSNENQSQKTIEIHIEPEPEPEPEPEEKEEAESSEESQKTNSEQSSSSSVQEQQPAQSQQQTQTPSQNVTKPSNRQFLFSDGYNMGNVQSACSAALNSSGHSGACIPLQDSNGIYYGMELVFY</sequence>
<keyword evidence="4" id="KW-1185">Reference proteome</keyword>
<keyword evidence="2" id="KW-0472">Membrane</keyword>
<evidence type="ECO:0000313" key="3">
    <source>
        <dbReference type="EMBL" id="MBM6830967.1"/>
    </source>
</evidence>
<feature type="compositionally biased region" description="Low complexity" evidence="1">
    <location>
        <begin position="222"/>
        <end position="253"/>
    </location>
</feature>
<comment type="caution">
    <text evidence="3">The sequence shown here is derived from an EMBL/GenBank/DDBJ whole genome shotgun (WGS) entry which is preliminary data.</text>
</comment>
<gene>
    <name evidence="3" type="ORF">H5982_02445</name>
</gene>
<reference evidence="3 4" key="1">
    <citation type="journal article" date="2021" name="Sci. Rep.">
        <title>The distribution of antibiotic resistance genes in chicken gut microbiota commensals.</title>
        <authorList>
            <person name="Juricova H."/>
            <person name="Matiasovicova J."/>
            <person name="Kubasova T."/>
            <person name="Cejkova D."/>
            <person name="Rychlik I."/>
        </authorList>
    </citation>
    <scope>NUCLEOTIDE SEQUENCE [LARGE SCALE GENOMIC DNA]</scope>
    <source>
        <strain evidence="3 4">An423</strain>
    </source>
</reference>
<feature type="transmembrane region" description="Helical" evidence="2">
    <location>
        <begin position="12"/>
        <end position="31"/>
    </location>
</feature>
<keyword evidence="2" id="KW-1133">Transmembrane helix</keyword>
<dbReference type="Proteomes" id="UP000775500">
    <property type="component" value="Unassembled WGS sequence"/>
</dbReference>
<proteinExistence type="predicted"/>
<evidence type="ECO:0000256" key="2">
    <source>
        <dbReference type="SAM" id="Phobius"/>
    </source>
</evidence>
<dbReference type="EMBL" id="JACJLU010000002">
    <property type="protein sequence ID" value="MBM6830967.1"/>
    <property type="molecule type" value="Genomic_DNA"/>
</dbReference>
<keyword evidence="2" id="KW-0812">Transmembrane</keyword>
<name>A0ABS2FMX4_9FIRM</name>
<accession>A0ABS2FMX4</accession>
<feature type="region of interest" description="Disordered" evidence="1">
    <location>
        <begin position="197"/>
        <end position="265"/>
    </location>
</feature>
<protein>
    <submittedName>
        <fullName evidence="3">Uncharacterized protein</fullName>
    </submittedName>
</protein>
<feature type="compositionally biased region" description="Acidic residues" evidence="1">
    <location>
        <begin position="201"/>
        <end position="218"/>
    </location>
</feature>
<evidence type="ECO:0000256" key="1">
    <source>
        <dbReference type="SAM" id="MobiDB-lite"/>
    </source>
</evidence>